<protein>
    <recommendedName>
        <fullName evidence="3">CCHC-type domain-containing protein</fullName>
    </recommendedName>
</protein>
<dbReference type="EMBL" id="JAWZYT010005372">
    <property type="protein sequence ID" value="KAK4290771.1"/>
    <property type="molecule type" value="Genomic_DNA"/>
</dbReference>
<feature type="region of interest" description="Disordered" evidence="2">
    <location>
        <begin position="313"/>
        <end position="345"/>
    </location>
</feature>
<dbReference type="PROSITE" id="PS50158">
    <property type="entry name" value="ZF_CCHC"/>
    <property type="match status" value="3"/>
</dbReference>
<feature type="domain" description="CCHC-type" evidence="3">
    <location>
        <begin position="354"/>
        <end position="367"/>
    </location>
</feature>
<name>A0AAE1NJW0_9EUCA</name>
<dbReference type="GO" id="GO:0008270">
    <property type="term" value="F:zinc ion binding"/>
    <property type="evidence" value="ECO:0007669"/>
    <property type="project" value="UniProtKB-KW"/>
</dbReference>
<feature type="compositionally biased region" description="Low complexity" evidence="2">
    <location>
        <begin position="325"/>
        <end position="343"/>
    </location>
</feature>
<reference evidence="4" key="1">
    <citation type="submission" date="2023-11" db="EMBL/GenBank/DDBJ databases">
        <title>Genome assemblies of two species of porcelain crab, Petrolisthes cinctipes and Petrolisthes manimaculis (Anomura: Porcellanidae).</title>
        <authorList>
            <person name="Angst P."/>
        </authorList>
    </citation>
    <scope>NUCLEOTIDE SEQUENCE</scope>
    <source>
        <strain evidence="4">PB745_02</strain>
        <tissue evidence="4">Gill</tissue>
    </source>
</reference>
<dbReference type="InterPro" id="IPR001878">
    <property type="entry name" value="Znf_CCHC"/>
</dbReference>
<evidence type="ECO:0000256" key="1">
    <source>
        <dbReference type="PROSITE-ProRule" id="PRU00047"/>
    </source>
</evidence>
<feature type="domain" description="CCHC-type" evidence="3">
    <location>
        <begin position="300"/>
        <end position="313"/>
    </location>
</feature>
<evidence type="ECO:0000259" key="3">
    <source>
        <dbReference type="PROSITE" id="PS50158"/>
    </source>
</evidence>
<feature type="domain" description="CCHC-type" evidence="3">
    <location>
        <begin position="409"/>
        <end position="422"/>
    </location>
</feature>
<evidence type="ECO:0000313" key="4">
    <source>
        <dbReference type="EMBL" id="KAK4290771.1"/>
    </source>
</evidence>
<dbReference type="Gene3D" id="4.10.60.10">
    <property type="entry name" value="Zinc finger, CCHC-type"/>
    <property type="match status" value="2"/>
</dbReference>
<evidence type="ECO:0000256" key="2">
    <source>
        <dbReference type="SAM" id="MobiDB-lite"/>
    </source>
</evidence>
<accession>A0AAE1NJW0</accession>
<dbReference type="AlphaFoldDB" id="A0AAE1NJW0"/>
<proteinExistence type="predicted"/>
<keyword evidence="1" id="KW-0862">Zinc</keyword>
<dbReference type="InterPro" id="IPR036875">
    <property type="entry name" value="Znf_CCHC_sf"/>
</dbReference>
<keyword evidence="1" id="KW-0479">Metal-binding</keyword>
<dbReference type="Proteomes" id="UP001292094">
    <property type="component" value="Unassembled WGS sequence"/>
</dbReference>
<keyword evidence="5" id="KW-1185">Reference proteome</keyword>
<organism evidence="4 5">
    <name type="scientific">Petrolisthes manimaculis</name>
    <dbReference type="NCBI Taxonomy" id="1843537"/>
    <lineage>
        <taxon>Eukaryota</taxon>
        <taxon>Metazoa</taxon>
        <taxon>Ecdysozoa</taxon>
        <taxon>Arthropoda</taxon>
        <taxon>Crustacea</taxon>
        <taxon>Multicrustacea</taxon>
        <taxon>Malacostraca</taxon>
        <taxon>Eumalacostraca</taxon>
        <taxon>Eucarida</taxon>
        <taxon>Decapoda</taxon>
        <taxon>Pleocyemata</taxon>
        <taxon>Anomura</taxon>
        <taxon>Galatheoidea</taxon>
        <taxon>Porcellanidae</taxon>
        <taxon>Petrolisthes</taxon>
    </lineage>
</organism>
<keyword evidence="1" id="KW-0863">Zinc-finger</keyword>
<comment type="caution">
    <text evidence="4">The sequence shown here is derived from an EMBL/GenBank/DDBJ whole genome shotgun (WGS) entry which is preliminary data.</text>
</comment>
<dbReference type="SMART" id="SM00343">
    <property type="entry name" value="ZnF_C2HC"/>
    <property type="match status" value="4"/>
</dbReference>
<dbReference type="SUPFAM" id="SSF57756">
    <property type="entry name" value="Retrovirus zinc finger-like domains"/>
    <property type="match status" value="2"/>
</dbReference>
<dbReference type="Pfam" id="PF00098">
    <property type="entry name" value="zf-CCHC"/>
    <property type="match status" value="1"/>
</dbReference>
<gene>
    <name evidence="4" type="ORF">Pmani_036356</name>
</gene>
<dbReference type="GO" id="GO:0003676">
    <property type="term" value="F:nucleic acid binding"/>
    <property type="evidence" value="ECO:0007669"/>
    <property type="project" value="InterPro"/>
</dbReference>
<sequence length="439" mass="50042">MYRIECPAEVARIPTESEDSDSQESNASTNCSLETIPDLWWDIFDIDNSPIKMNSPTSTNTVVNTADLSDIIKNNTKNNYARINTLFHFCGGRGKHPEFPNLTCEKNAVKWLEEIDSRTKDNWDDIGRIELATQYALGSAHDYIKKVIKEAGTPPSWQEVKKRFSRIYPNEITEDILRVKLGEAKRGVGETLTDFFIRLDTLGGTLAEKNPAHKDVDTRMVTNRFITCLPLAFRTYIEEDDMKDPTTVFLKAMKHVNNNPQCKLSDADVYRETKQTVNVVAEPNKIPIGARPKQRTNQICFTCKKPGHLSRNCYHRTNRPGNNPQTQYGRRGQWQGQSSQHGQFKGPGMTHKHCNNCGKNNHETRDCLLPPRGNITIQSQCEHCGRNNHESRDCYSLLRRTNMASTIQCEHCGKGGHEVKDCFLLLKEQKNPLRIYNGK</sequence>
<evidence type="ECO:0000313" key="5">
    <source>
        <dbReference type="Proteomes" id="UP001292094"/>
    </source>
</evidence>